<protein>
    <submittedName>
        <fullName evidence="1">Uncharacterized protein</fullName>
    </submittedName>
</protein>
<name>A0A6M3LTT6_9ZZZZ</name>
<proteinExistence type="predicted"/>
<organism evidence="1">
    <name type="scientific">viral metagenome</name>
    <dbReference type="NCBI Taxonomy" id="1070528"/>
    <lineage>
        <taxon>unclassified sequences</taxon>
        <taxon>metagenomes</taxon>
        <taxon>organismal metagenomes</taxon>
    </lineage>
</organism>
<evidence type="ECO:0000313" key="1">
    <source>
        <dbReference type="EMBL" id="QJA98700.1"/>
    </source>
</evidence>
<dbReference type="AlphaFoldDB" id="A0A6M3LTT6"/>
<sequence>MPRPFTYDWKIRWRKDLTQIVIHIAEGFRAIENDNFDGLEDAVSEIESLVESHA</sequence>
<gene>
    <name evidence="1" type="ORF">MM171A01633_0013</name>
</gene>
<dbReference type="EMBL" id="MT143601">
    <property type="protein sequence ID" value="QJA98700.1"/>
    <property type="molecule type" value="Genomic_DNA"/>
</dbReference>
<accession>A0A6M3LTT6</accession>
<reference evidence="1" key="1">
    <citation type="submission" date="2020-03" db="EMBL/GenBank/DDBJ databases">
        <title>The deep terrestrial virosphere.</title>
        <authorList>
            <person name="Holmfeldt K."/>
            <person name="Nilsson E."/>
            <person name="Simone D."/>
            <person name="Lopez-Fernandez M."/>
            <person name="Wu X."/>
            <person name="de Brujin I."/>
            <person name="Lundin D."/>
            <person name="Andersson A."/>
            <person name="Bertilsson S."/>
            <person name="Dopson M."/>
        </authorList>
    </citation>
    <scope>NUCLEOTIDE SEQUENCE</scope>
    <source>
        <strain evidence="1">MM171A01633</strain>
    </source>
</reference>